<accession>A0ABQ1KAI0</accession>
<dbReference type="SUPFAM" id="SSF51206">
    <property type="entry name" value="cAMP-binding domain-like"/>
    <property type="match status" value="1"/>
</dbReference>
<name>A0ABQ1KAI0_9GAMM</name>
<keyword evidence="3" id="KW-0804">Transcription</keyword>
<dbReference type="PANTHER" id="PTHR24567">
    <property type="entry name" value="CRP FAMILY TRANSCRIPTIONAL REGULATORY PROTEIN"/>
    <property type="match status" value="1"/>
</dbReference>
<comment type="caution">
    <text evidence="5">The sequence shown here is derived from an EMBL/GenBank/DDBJ whole genome shotgun (WGS) entry which is preliminary data.</text>
</comment>
<dbReference type="EMBL" id="BMIJ01000003">
    <property type="protein sequence ID" value="GGB90748.1"/>
    <property type="molecule type" value="Genomic_DNA"/>
</dbReference>
<evidence type="ECO:0000259" key="4">
    <source>
        <dbReference type="PROSITE" id="PS51063"/>
    </source>
</evidence>
<protein>
    <recommendedName>
        <fullName evidence="4">HTH crp-type domain-containing protein</fullName>
    </recommendedName>
</protein>
<dbReference type="SUPFAM" id="SSF46785">
    <property type="entry name" value="Winged helix' DNA-binding domain"/>
    <property type="match status" value="1"/>
</dbReference>
<dbReference type="Gene3D" id="1.10.10.10">
    <property type="entry name" value="Winged helix-like DNA-binding domain superfamily/Winged helix DNA-binding domain"/>
    <property type="match status" value="1"/>
</dbReference>
<keyword evidence="6" id="KW-1185">Reference proteome</keyword>
<evidence type="ECO:0000256" key="2">
    <source>
        <dbReference type="ARBA" id="ARBA00023125"/>
    </source>
</evidence>
<dbReference type="InterPro" id="IPR036388">
    <property type="entry name" value="WH-like_DNA-bd_sf"/>
</dbReference>
<evidence type="ECO:0000256" key="1">
    <source>
        <dbReference type="ARBA" id="ARBA00023015"/>
    </source>
</evidence>
<dbReference type="InterPro" id="IPR012318">
    <property type="entry name" value="HTH_CRP"/>
</dbReference>
<dbReference type="SMART" id="SM00419">
    <property type="entry name" value="HTH_CRP"/>
    <property type="match status" value="1"/>
</dbReference>
<dbReference type="PANTHER" id="PTHR24567:SF74">
    <property type="entry name" value="HTH-TYPE TRANSCRIPTIONAL REGULATOR ARCR"/>
    <property type="match status" value="1"/>
</dbReference>
<dbReference type="Pfam" id="PF13545">
    <property type="entry name" value="HTH_Crp_2"/>
    <property type="match status" value="1"/>
</dbReference>
<evidence type="ECO:0000313" key="5">
    <source>
        <dbReference type="EMBL" id="GGB90748.1"/>
    </source>
</evidence>
<gene>
    <name evidence="5" type="ORF">GCM10011352_15970</name>
</gene>
<dbReference type="InterPro" id="IPR050397">
    <property type="entry name" value="Env_Response_Regulators"/>
</dbReference>
<feature type="domain" description="HTH crp-type" evidence="4">
    <location>
        <begin position="92"/>
        <end position="154"/>
    </location>
</feature>
<dbReference type="InterPro" id="IPR036390">
    <property type="entry name" value="WH_DNA-bd_sf"/>
</dbReference>
<dbReference type="InterPro" id="IPR018490">
    <property type="entry name" value="cNMP-bd_dom_sf"/>
</dbReference>
<organism evidence="5 6">
    <name type="scientific">Marinobacterium zhoushanense</name>
    <dbReference type="NCBI Taxonomy" id="1679163"/>
    <lineage>
        <taxon>Bacteria</taxon>
        <taxon>Pseudomonadati</taxon>
        <taxon>Pseudomonadota</taxon>
        <taxon>Gammaproteobacteria</taxon>
        <taxon>Oceanospirillales</taxon>
        <taxon>Oceanospirillaceae</taxon>
        <taxon>Marinobacterium</taxon>
    </lineage>
</organism>
<evidence type="ECO:0000313" key="6">
    <source>
        <dbReference type="Proteomes" id="UP000629025"/>
    </source>
</evidence>
<proteinExistence type="predicted"/>
<evidence type="ECO:0000256" key="3">
    <source>
        <dbReference type="ARBA" id="ARBA00023163"/>
    </source>
</evidence>
<dbReference type="Proteomes" id="UP000629025">
    <property type="component" value="Unassembled WGS sequence"/>
</dbReference>
<dbReference type="PROSITE" id="PS51063">
    <property type="entry name" value="HTH_CRP_2"/>
    <property type="match status" value="1"/>
</dbReference>
<dbReference type="Gene3D" id="2.60.120.10">
    <property type="entry name" value="Jelly Rolls"/>
    <property type="match status" value="1"/>
</dbReference>
<reference evidence="6" key="1">
    <citation type="journal article" date="2019" name="Int. J. Syst. Evol. Microbiol.">
        <title>The Global Catalogue of Microorganisms (GCM) 10K type strain sequencing project: providing services to taxonomists for standard genome sequencing and annotation.</title>
        <authorList>
            <consortium name="The Broad Institute Genomics Platform"/>
            <consortium name="The Broad Institute Genome Sequencing Center for Infectious Disease"/>
            <person name="Wu L."/>
            <person name="Ma J."/>
        </authorList>
    </citation>
    <scope>NUCLEOTIDE SEQUENCE [LARGE SCALE GENOMIC DNA]</scope>
    <source>
        <strain evidence="6">CGMCC 1.15341</strain>
    </source>
</reference>
<dbReference type="InterPro" id="IPR014710">
    <property type="entry name" value="RmlC-like_jellyroll"/>
</dbReference>
<keyword evidence="2" id="KW-0238">DNA-binding</keyword>
<dbReference type="PROSITE" id="PS51257">
    <property type="entry name" value="PROKAR_LIPOPROTEIN"/>
    <property type="match status" value="1"/>
</dbReference>
<dbReference type="PRINTS" id="PR00034">
    <property type="entry name" value="HTHCRP"/>
</dbReference>
<keyword evidence="1" id="KW-0805">Transcription regulation</keyword>
<sequence length="162" mass="18267">MRVQKLSDSGREILLYRVEAGQSCILTTACLLGNRQYQAEAFTESPVKAVVIPSAAFQRAMEDSSALREFVFSGYGQRLTELLMLIEAIAFGRLDCRLAAYLLNQHPGHLKITHQQIARELGTAREVVSRTLKEFERKGWLQLSRASIEILEPEKLSQLSLM</sequence>